<name>A0A0E9W257_ANGAN</name>
<reference evidence="1" key="1">
    <citation type="submission" date="2014-11" db="EMBL/GenBank/DDBJ databases">
        <authorList>
            <person name="Amaro Gonzalez C."/>
        </authorList>
    </citation>
    <scope>NUCLEOTIDE SEQUENCE</scope>
</reference>
<sequence length="20" mass="2309">MKTICNVTEPSARQVEIYLL</sequence>
<accession>A0A0E9W257</accession>
<organism evidence="1">
    <name type="scientific">Anguilla anguilla</name>
    <name type="common">European freshwater eel</name>
    <name type="synonym">Muraena anguilla</name>
    <dbReference type="NCBI Taxonomy" id="7936"/>
    <lineage>
        <taxon>Eukaryota</taxon>
        <taxon>Metazoa</taxon>
        <taxon>Chordata</taxon>
        <taxon>Craniata</taxon>
        <taxon>Vertebrata</taxon>
        <taxon>Euteleostomi</taxon>
        <taxon>Actinopterygii</taxon>
        <taxon>Neopterygii</taxon>
        <taxon>Teleostei</taxon>
        <taxon>Anguilliformes</taxon>
        <taxon>Anguillidae</taxon>
        <taxon>Anguilla</taxon>
    </lineage>
</organism>
<proteinExistence type="predicted"/>
<dbReference type="EMBL" id="GBXM01024186">
    <property type="protein sequence ID" value="JAH84391.1"/>
    <property type="molecule type" value="Transcribed_RNA"/>
</dbReference>
<evidence type="ECO:0000313" key="1">
    <source>
        <dbReference type="EMBL" id="JAH84391.1"/>
    </source>
</evidence>
<protein>
    <submittedName>
        <fullName evidence="1">Uncharacterized protein</fullName>
    </submittedName>
</protein>
<dbReference type="AlphaFoldDB" id="A0A0E9W257"/>
<reference evidence="1" key="2">
    <citation type="journal article" date="2015" name="Fish Shellfish Immunol.">
        <title>Early steps in the European eel (Anguilla anguilla)-Vibrio vulnificus interaction in the gills: Role of the RtxA13 toxin.</title>
        <authorList>
            <person name="Callol A."/>
            <person name="Pajuelo D."/>
            <person name="Ebbesson L."/>
            <person name="Teles M."/>
            <person name="MacKenzie S."/>
            <person name="Amaro C."/>
        </authorList>
    </citation>
    <scope>NUCLEOTIDE SEQUENCE</scope>
</reference>